<evidence type="ECO:0000256" key="4">
    <source>
        <dbReference type="ARBA" id="ARBA00022833"/>
    </source>
</evidence>
<evidence type="ECO:0000259" key="5">
    <source>
        <dbReference type="SMART" id="SM00849"/>
    </source>
</evidence>
<gene>
    <name evidence="6" type="ORF">SDC9_30273</name>
</gene>
<dbReference type="PANTHER" id="PTHR46233:SF3">
    <property type="entry name" value="HYDROXYACYLGLUTATHIONE HYDROLASE GLOC"/>
    <property type="match status" value="1"/>
</dbReference>
<dbReference type="Gene3D" id="3.60.15.10">
    <property type="entry name" value="Ribonuclease Z/Hydroxyacylglutathione hydrolase-like"/>
    <property type="match status" value="1"/>
</dbReference>
<dbReference type="SUPFAM" id="SSF56281">
    <property type="entry name" value="Metallo-hydrolase/oxidoreductase"/>
    <property type="match status" value="1"/>
</dbReference>
<dbReference type="AlphaFoldDB" id="A0A644UZ03"/>
<dbReference type="PANTHER" id="PTHR46233">
    <property type="entry name" value="HYDROXYACYLGLUTATHIONE HYDROLASE GLOC"/>
    <property type="match status" value="1"/>
</dbReference>
<feature type="domain" description="Metallo-beta-lactamase" evidence="5">
    <location>
        <begin position="12"/>
        <end position="189"/>
    </location>
</feature>
<comment type="caution">
    <text evidence="6">The sequence shown here is derived from an EMBL/GenBank/DDBJ whole genome shotgun (WGS) entry which is preliminary data.</text>
</comment>
<accession>A0A644UZ03</accession>
<reference evidence="6" key="1">
    <citation type="submission" date="2019-08" db="EMBL/GenBank/DDBJ databases">
        <authorList>
            <person name="Kucharzyk K."/>
            <person name="Murdoch R.W."/>
            <person name="Higgins S."/>
            <person name="Loffler F."/>
        </authorList>
    </citation>
    <scope>NUCLEOTIDE SEQUENCE</scope>
</reference>
<evidence type="ECO:0000256" key="1">
    <source>
        <dbReference type="ARBA" id="ARBA00001947"/>
    </source>
</evidence>
<dbReference type="InterPro" id="IPR001279">
    <property type="entry name" value="Metallo-B-lactamas"/>
</dbReference>
<proteinExistence type="predicted"/>
<dbReference type="GO" id="GO:0016787">
    <property type="term" value="F:hydrolase activity"/>
    <property type="evidence" value="ECO:0007669"/>
    <property type="project" value="UniProtKB-KW"/>
</dbReference>
<keyword evidence="4" id="KW-0862">Zinc</keyword>
<dbReference type="GO" id="GO:0046872">
    <property type="term" value="F:metal ion binding"/>
    <property type="evidence" value="ECO:0007669"/>
    <property type="project" value="UniProtKB-KW"/>
</dbReference>
<keyword evidence="3" id="KW-0378">Hydrolase</keyword>
<protein>
    <recommendedName>
        <fullName evidence="5">Metallo-beta-lactamase domain-containing protein</fullName>
    </recommendedName>
</protein>
<dbReference type="InterPro" id="IPR051453">
    <property type="entry name" value="MBL_Glyoxalase_II"/>
</dbReference>
<dbReference type="EMBL" id="VSSQ01000188">
    <property type="protein sequence ID" value="MPL84308.1"/>
    <property type="molecule type" value="Genomic_DNA"/>
</dbReference>
<dbReference type="InterPro" id="IPR036866">
    <property type="entry name" value="RibonucZ/Hydroxyglut_hydro"/>
</dbReference>
<dbReference type="SMART" id="SM00849">
    <property type="entry name" value="Lactamase_B"/>
    <property type="match status" value="1"/>
</dbReference>
<evidence type="ECO:0000313" key="6">
    <source>
        <dbReference type="EMBL" id="MPL84308.1"/>
    </source>
</evidence>
<evidence type="ECO:0000256" key="2">
    <source>
        <dbReference type="ARBA" id="ARBA00022723"/>
    </source>
</evidence>
<organism evidence="6">
    <name type="scientific">bioreactor metagenome</name>
    <dbReference type="NCBI Taxonomy" id="1076179"/>
    <lineage>
        <taxon>unclassified sequences</taxon>
        <taxon>metagenomes</taxon>
        <taxon>ecological metagenomes</taxon>
    </lineage>
</organism>
<dbReference type="CDD" id="cd06262">
    <property type="entry name" value="metallo-hydrolase-like_MBL-fold"/>
    <property type="match status" value="1"/>
</dbReference>
<sequence>MRTIQFQLGHLGANCFLLYCEKSLEAAVIDPGGDPTEVLAVIAREKLTVKYIINTHGHADHIAGNEKLKQATGAAILIHAADAEMLTSARHNLSIYIGNSIQFEPADLLLKDGDVIRFGSVELKVIHTPGHTPGGICLLANGVLFSGDTLFHESIGRTDFPGGSYSALIQNIKEKLLSIPDTTKVFPGHGSETSIGWERRMNQFIQ</sequence>
<comment type="cofactor">
    <cofactor evidence="1">
        <name>Zn(2+)</name>
        <dbReference type="ChEBI" id="CHEBI:29105"/>
    </cofactor>
</comment>
<keyword evidence="2" id="KW-0479">Metal-binding</keyword>
<name>A0A644UZ03_9ZZZZ</name>
<dbReference type="Pfam" id="PF00753">
    <property type="entry name" value="Lactamase_B"/>
    <property type="match status" value="1"/>
</dbReference>
<evidence type="ECO:0000256" key="3">
    <source>
        <dbReference type="ARBA" id="ARBA00022801"/>
    </source>
</evidence>